<dbReference type="EMBL" id="JYDR01003044">
    <property type="protein sequence ID" value="KRY61838.1"/>
    <property type="molecule type" value="Genomic_DNA"/>
</dbReference>
<dbReference type="EMBL" id="JYDR01006087">
    <property type="protein sequence ID" value="KRY25493.1"/>
    <property type="molecule type" value="Genomic_DNA"/>
</dbReference>
<gene>
    <name evidence="2" type="ORF">T4A_6323</name>
    <name evidence="1" type="ORF">T4A_7057</name>
</gene>
<reference evidence="2 3" key="1">
    <citation type="submission" date="2015-01" db="EMBL/GenBank/DDBJ databases">
        <title>Evolution of Trichinella species and genotypes.</title>
        <authorList>
            <person name="Korhonen P.K."/>
            <person name="Edoardo P."/>
            <person name="Giuseppe L.R."/>
            <person name="Gasser R.B."/>
        </authorList>
    </citation>
    <scope>NUCLEOTIDE SEQUENCE [LARGE SCALE GENOMIC DNA]</scope>
    <source>
        <strain evidence="2">ISS13</strain>
    </source>
</reference>
<evidence type="ECO:0000313" key="2">
    <source>
        <dbReference type="EMBL" id="KRY61838.1"/>
    </source>
</evidence>
<comment type="caution">
    <text evidence="2">The sequence shown here is derived from an EMBL/GenBank/DDBJ whole genome shotgun (WGS) entry which is preliminary data.</text>
</comment>
<evidence type="ECO:0000313" key="1">
    <source>
        <dbReference type="EMBL" id="KRY25493.1"/>
    </source>
</evidence>
<evidence type="ECO:0000313" key="3">
    <source>
        <dbReference type="Proteomes" id="UP000054632"/>
    </source>
</evidence>
<protein>
    <submittedName>
        <fullName evidence="2">Uncharacterized protein</fullName>
    </submittedName>
</protein>
<proteinExistence type="predicted"/>
<dbReference type="AlphaFoldDB" id="A0A0V1DJY2"/>
<organism evidence="2 3">
    <name type="scientific">Trichinella pseudospiralis</name>
    <name type="common">Parasitic roundworm</name>
    <dbReference type="NCBI Taxonomy" id="6337"/>
    <lineage>
        <taxon>Eukaryota</taxon>
        <taxon>Metazoa</taxon>
        <taxon>Ecdysozoa</taxon>
        <taxon>Nematoda</taxon>
        <taxon>Enoplea</taxon>
        <taxon>Dorylaimia</taxon>
        <taxon>Trichinellida</taxon>
        <taxon>Trichinellidae</taxon>
        <taxon>Trichinella</taxon>
    </lineage>
</organism>
<accession>A0A0V1DJY2</accession>
<dbReference type="Proteomes" id="UP000054632">
    <property type="component" value="Unassembled WGS sequence"/>
</dbReference>
<sequence>MLAKEHLEYRILISVECIVSSSVLNLKYCPFISFACIDTQMAK</sequence>
<name>A0A0V1DJY2_TRIPS</name>